<keyword evidence="2 11" id="KW-0812">Transmembrane</keyword>
<dbReference type="GO" id="GO:0005509">
    <property type="term" value="F:calcium ion binding"/>
    <property type="evidence" value="ECO:0007669"/>
    <property type="project" value="UniProtKB-UniRule"/>
</dbReference>
<dbReference type="SUPFAM" id="SSF49313">
    <property type="entry name" value="Cadherin-like"/>
    <property type="match status" value="8"/>
</dbReference>
<evidence type="ECO:0000256" key="6">
    <source>
        <dbReference type="ARBA" id="ARBA00022989"/>
    </source>
</evidence>
<evidence type="ECO:0000313" key="13">
    <source>
        <dbReference type="EMBL" id="CAD5226433.1"/>
    </source>
</evidence>
<feature type="domain" description="Cadherin" evidence="12">
    <location>
        <begin position="7"/>
        <end position="126"/>
    </location>
</feature>
<feature type="domain" description="Cadherin" evidence="12">
    <location>
        <begin position="399"/>
        <end position="512"/>
    </location>
</feature>
<feature type="domain" description="Cadherin" evidence="12">
    <location>
        <begin position="737"/>
        <end position="844"/>
    </location>
</feature>
<keyword evidence="15" id="KW-1185">Reference proteome</keyword>
<dbReference type="eggNOG" id="KOG3594">
    <property type="taxonomic scope" value="Eukaryota"/>
</dbReference>
<dbReference type="PANTHER" id="PTHR24026">
    <property type="entry name" value="FAT ATYPICAL CADHERIN-RELATED"/>
    <property type="match status" value="1"/>
</dbReference>
<feature type="compositionally biased region" description="Pro residues" evidence="10">
    <location>
        <begin position="617"/>
        <end position="626"/>
    </location>
</feature>
<evidence type="ECO:0000256" key="7">
    <source>
        <dbReference type="ARBA" id="ARBA00023136"/>
    </source>
</evidence>
<feature type="domain" description="Cadherin" evidence="12">
    <location>
        <begin position="968"/>
        <end position="1087"/>
    </location>
</feature>
<feature type="compositionally biased region" description="Low complexity" evidence="10">
    <location>
        <begin position="575"/>
        <end position="616"/>
    </location>
</feature>
<dbReference type="InterPro" id="IPR020894">
    <property type="entry name" value="Cadherin_CS"/>
</dbReference>
<evidence type="ECO:0000256" key="8">
    <source>
        <dbReference type="ARBA" id="ARBA00023180"/>
    </source>
</evidence>
<dbReference type="PANTHER" id="PTHR24026:SF136">
    <property type="entry name" value="PROTOCADHERIN-23"/>
    <property type="match status" value="1"/>
</dbReference>
<feature type="domain" description="Cadherin" evidence="12">
    <location>
        <begin position="127"/>
        <end position="232"/>
    </location>
</feature>
<gene>
    <name evidence="13" type="ORF">BXYJ_LOCUS9042</name>
</gene>
<dbReference type="Proteomes" id="UP000582659">
    <property type="component" value="Unassembled WGS sequence"/>
</dbReference>
<comment type="subcellular location">
    <subcellularLocation>
        <location evidence="1">Membrane</location>
    </subcellularLocation>
</comment>
<keyword evidence="8" id="KW-0325">Glycoprotein</keyword>
<feature type="domain" description="Cadherin" evidence="12">
    <location>
        <begin position="858"/>
        <end position="961"/>
    </location>
</feature>
<dbReference type="PROSITE" id="PS00232">
    <property type="entry name" value="CADHERIN_1"/>
    <property type="match status" value="3"/>
</dbReference>
<dbReference type="Pfam" id="PF00028">
    <property type="entry name" value="Cadherin"/>
    <property type="match status" value="5"/>
</dbReference>
<evidence type="ECO:0000256" key="2">
    <source>
        <dbReference type="ARBA" id="ARBA00022692"/>
    </source>
</evidence>
<evidence type="ECO:0000259" key="12">
    <source>
        <dbReference type="PROSITE" id="PS50268"/>
    </source>
</evidence>
<evidence type="ECO:0000313" key="15">
    <source>
        <dbReference type="Proteomes" id="UP000659654"/>
    </source>
</evidence>
<keyword evidence="4 9" id="KW-0106">Calcium</keyword>
<organism evidence="14 16">
    <name type="scientific">Bursaphelenchus xylophilus</name>
    <name type="common">Pinewood nematode worm</name>
    <name type="synonym">Aphelenchoides xylophilus</name>
    <dbReference type="NCBI Taxonomy" id="6326"/>
    <lineage>
        <taxon>Eukaryota</taxon>
        <taxon>Metazoa</taxon>
        <taxon>Ecdysozoa</taxon>
        <taxon>Nematoda</taxon>
        <taxon>Chromadorea</taxon>
        <taxon>Rhabditida</taxon>
        <taxon>Tylenchina</taxon>
        <taxon>Tylenchomorpha</taxon>
        <taxon>Aphelenchoidea</taxon>
        <taxon>Aphelenchoididae</taxon>
        <taxon>Bursaphelenchus</taxon>
    </lineage>
</organism>
<reference evidence="13" key="2">
    <citation type="submission" date="2020-09" db="EMBL/GenBank/DDBJ databases">
        <authorList>
            <person name="Kikuchi T."/>
        </authorList>
    </citation>
    <scope>NUCLEOTIDE SEQUENCE</scope>
    <source>
        <strain evidence="13">Ka4C1</strain>
    </source>
</reference>
<sequence length="1362" mass="150984">MFPPVLRVKSREGYLPENAPVGTTVRISPSMRAESLQILVEDQDLKPGMMPAIYQYVINGFGAEKFAVDQRGFLYLNSEGLDADSNSSSFQLHIQAREVDTEPLRSSDPISLTIHVMDVNDNSPYFEQPVYFANVSADDAIERFVAKVKATDLDSGRFGRLTYKIVEVSDGAERNFKYDAQNNVLSAIGRLSSGHRYRITIEAQDGGGLTGRTTVLVLALPSTTQAFTPPISAQIPQSILSMNQPGNHGSSQSQPSVPKFPQKQLLEPTNPVTPLLPLTAFTLAPETTLKPVSSQVQTILTELNEATPPHSIVAVLGDNDSRQYVYFTIVEGNEAGKFTIDQSTGAVTTTQEFDREEVDLYTLQIEARSKHPDQSLYWTLLQVIITDANDNAPEFEGTQPFVFQLKLNEMTGFPSNMEVGRVKATDIDKDDNGKVSYRVVPPKDKLFKIDSRGIIRINGELTSEHFGESEIVIVAADHGNPPLETSAKVKVIVDGLSSSAKSSEVYNTSPTFFSRATLPPSFATQSPMTKLISQIHSVMPAIESGFMLTKATLPSTIPVTTTTARTTTRRLTTTVKSTTLTTTKTPVRKQPASPSTTATKTSSVPTVVATRARPSSKPQPTPPPRLAPIFSTPTLSVMVEENDSDLELATIEAHYPDEQPGPITYVMIEGDSDIFSISSYTGKLTLLKALDAESDQEYRLVISTQEAQSMPMDPLLAHAVAITVKVLDVNDWIPNFETNNYAFTIADNTEPGTVIGQVTAFDQDRDEPNNRIHYRMVKDHDANGFISVNAQSGLITLNKPAKELSGKKITVVVEAQDEGELPQSTQTNVVITVEESRTEVIPQVEGNTKPKPDAVQFTQRNFTASLMESVRAPHFVMLLPVINKPKDTRFVMCAIVSGNYRQAFSISPGTDGNCELRTQSALDRETIEKYLLNITITAGLQTDYTLVSITVLDVNDNAPSFIFPSDLSLKAYFAGVPSNSAAFSRVINVKAEDPDLGPAGLVQYELDPSSVNSKYFQIDRDSGEIILKQSMIQLTQNNKKSSFDFKVLACDSPQTGERLCSSADVYVTAISDQHRFGITLKGSQPQQVRAHEQDIIKALRQFTGACTLLSMEKMTEKTEGKDNVINLYWYAQNPTTHKICRKQEFRKLFEKSSEDLLAGKLQPWFSMSSLNDNVAADSGKAPGLMSQFFATMDWNNFTIVCFVLTFGVLVLVMILICAFCFYKQKKKHRRHVHTYPNVYPLPKYSTAMFMNTMERDKYETQILEMPMSDEDFATLKQSSLHSEPRLANAHYRPGNNVYRPGQNHLYARSNVSKFHDDGDFSVEENMYAIHTPSRFDPQRIPSNLIPMPDYNQSFSNHKKSLL</sequence>
<evidence type="ECO:0000256" key="5">
    <source>
        <dbReference type="ARBA" id="ARBA00022889"/>
    </source>
</evidence>
<proteinExistence type="predicted"/>
<dbReference type="Proteomes" id="UP000659654">
    <property type="component" value="Unassembled WGS sequence"/>
</dbReference>
<protein>
    <submittedName>
        <fullName evidence="13">(pine wood nematode) hypothetical protein</fullName>
    </submittedName>
</protein>
<evidence type="ECO:0000256" key="3">
    <source>
        <dbReference type="ARBA" id="ARBA00022737"/>
    </source>
</evidence>
<keyword evidence="7 11" id="KW-0472">Membrane</keyword>
<dbReference type="GO" id="GO:0005886">
    <property type="term" value="C:plasma membrane"/>
    <property type="evidence" value="ECO:0007669"/>
    <property type="project" value="InterPro"/>
</dbReference>
<evidence type="ECO:0000256" key="1">
    <source>
        <dbReference type="ARBA" id="ARBA00004370"/>
    </source>
</evidence>
<dbReference type="Gene3D" id="2.60.40.60">
    <property type="entry name" value="Cadherins"/>
    <property type="match status" value="8"/>
</dbReference>
<evidence type="ECO:0000256" key="10">
    <source>
        <dbReference type="SAM" id="MobiDB-lite"/>
    </source>
</evidence>
<dbReference type="SMART" id="SM00112">
    <property type="entry name" value="CA"/>
    <property type="match status" value="8"/>
</dbReference>
<feature type="region of interest" description="Disordered" evidence="10">
    <location>
        <begin position="240"/>
        <end position="269"/>
    </location>
</feature>
<evidence type="ECO:0000256" key="11">
    <source>
        <dbReference type="SAM" id="Phobius"/>
    </source>
</evidence>
<dbReference type="FunFam" id="2.60.40.60:FF:000116">
    <property type="entry name" value="Dachsous cadherin-related 2"/>
    <property type="match status" value="1"/>
</dbReference>
<keyword evidence="5" id="KW-0130">Cell adhesion</keyword>
<dbReference type="InterPro" id="IPR002126">
    <property type="entry name" value="Cadherin-like_dom"/>
</dbReference>
<feature type="domain" description="Cadherin" evidence="12">
    <location>
        <begin position="295"/>
        <end position="395"/>
    </location>
</feature>
<dbReference type="InterPro" id="IPR015919">
    <property type="entry name" value="Cadherin-like_sf"/>
</dbReference>
<feature type="domain" description="Cadherin" evidence="12">
    <location>
        <begin position="631"/>
        <end position="736"/>
    </location>
</feature>
<feature type="transmembrane region" description="Helical" evidence="11">
    <location>
        <begin position="1197"/>
        <end position="1222"/>
    </location>
</feature>
<evidence type="ECO:0000256" key="4">
    <source>
        <dbReference type="ARBA" id="ARBA00022837"/>
    </source>
</evidence>
<dbReference type="PROSITE" id="PS50268">
    <property type="entry name" value="CADHERIN_2"/>
    <property type="match status" value="8"/>
</dbReference>
<evidence type="ECO:0000256" key="9">
    <source>
        <dbReference type="PROSITE-ProRule" id="PRU00043"/>
    </source>
</evidence>
<accession>A0A1I7RHC2</accession>
<keyword evidence="3" id="KW-0677">Repeat</keyword>
<feature type="region of interest" description="Disordered" evidence="10">
    <location>
        <begin position="575"/>
        <end position="627"/>
    </location>
</feature>
<dbReference type="GO" id="GO:0007156">
    <property type="term" value="P:homophilic cell adhesion via plasma membrane adhesion molecules"/>
    <property type="evidence" value="ECO:0007669"/>
    <property type="project" value="InterPro"/>
</dbReference>
<reference evidence="16" key="1">
    <citation type="submission" date="2016-11" db="UniProtKB">
        <authorList>
            <consortium name="WormBaseParasite"/>
        </authorList>
    </citation>
    <scope>IDENTIFICATION</scope>
</reference>
<keyword evidence="6 11" id="KW-1133">Transmembrane helix</keyword>
<dbReference type="PRINTS" id="PR00205">
    <property type="entry name" value="CADHERIN"/>
</dbReference>
<dbReference type="CDD" id="cd11304">
    <property type="entry name" value="Cadherin_repeat"/>
    <property type="match status" value="8"/>
</dbReference>
<evidence type="ECO:0000313" key="14">
    <source>
        <dbReference type="Proteomes" id="UP000095284"/>
    </source>
</evidence>
<dbReference type="EMBL" id="CAJFCV020000004">
    <property type="protein sequence ID" value="CAG9115856.1"/>
    <property type="molecule type" value="Genomic_DNA"/>
</dbReference>
<dbReference type="WBParaSite" id="BXY_0009900.1">
    <property type="protein sequence ID" value="BXY_0009900.1"/>
    <property type="gene ID" value="BXY_0009900"/>
</dbReference>
<name>A0A1I7RHC2_BURXY</name>
<feature type="compositionally biased region" description="Polar residues" evidence="10">
    <location>
        <begin position="240"/>
        <end position="256"/>
    </location>
</feature>
<evidence type="ECO:0000313" key="16">
    <source>
        <dbReference type="WBParaSite" id="BXY_0009900.1"/>
    </source>
</evidence>
<dbReference type="Proteomes" id="UP000095284">
    <property type="component" value="Unplaced"/>
</dbReference>
<dbReference type="OrthoDB" id="6252479at2759"/>
<dbReference type="EMBL" id="CAJFDI010000004">
    <property type="protein sequence ID" value="CAD5226433.1"/>
    <property type="molecule type" value="Genomic_DNA"/>
</dbReference>